<evidence type="ECO:0000313" key="4">
    <source>
        <dbReference type="Proteomes" id="UP000321746"/>
    </source>
</evidence>
<comment type="caution">
    <text evidence="3">The sequence shown here is derived from an EMBL/GenBank/DDBJ whole genome shotgun (WGS) entry which is preliminary data.</text>
</comment>
<dbReference type="OrthoDB" id="7339213at2"/>
<feature type="compositionally biased region" description="Polar residues" evidence="1">
    <location>
        <begin position="83"/>
        <end position="92"/>
    </location>
</feature>
<organism evidence="3 4">
    <name type="scientific">Acetobacter oeni</name>
    <dbReference type="NCBI Taxonomy" id="304077"/>
    <lineage>
        <taxon>Bacteria</taxon>
        <taxon>Pseudomonadati</taxon>
        <taxon>Pseudomonadota</taxon>
        <taxon>Alphaproteobacteria</taxon>
        <taxon>Acetobacterales</taxon>
        <taxon>Acetobacteraceae</taxon>
        <taxon>Acetobacter</taxon>
    </lineage>
</organism>
<accession>A0A511XIT2</accession>
<evidence type="ECO:0000313" key="3">
    <source>
        <dbReference type="EMBL" id="GEN62821.1"/>
    </source>
</evidence>
<evidence type="ECO:0000256" key="1">
    <source>
        <dbReference type="SAM" id="MobiDB-lite"/>
    </source>
</evidence>
<feature type="region of interest" description="Disordered" evidence="1">
    <location>
        <begin position="73"/>
        <end position="116"/>
    </location>
</feature>
<dbReference type="AlphaFoldDB" id="A0A511XIT2"/>
<keyword evidence="4" id="KW-1185">Reference proteome</keyword>
<dbReference type="InterPro" id="IPR032623">
    <property type="entry name" value="FecR_N"/>
</dbReference>
<proteinExistence type="predicted"/>
<dbReference type="Proteomes" id="UP000321746">
    <property type="component" value="Unassembled WGS sequence"/>
</dbReference>
<dbReference type="EMBL" id="BJYG01000011">
    <property type="protein sequence ID" value="GEN62821.1"/>
    <property type="molecule type" value="Genomic_DNA"/>
</dbReference>
<feature type="domain" description="FecR N-terminal" evidence="2">
    <location>
        <begin position="22"/>
        <end position="60"/>
    </location>
</feature>
<protein>
    <recommendedName>
        <fullName evidence="2">FecR N-terminal domain-containing protein</fullName>
    </recommendedName>
</protein>
<name>A0A511XIT2_9PROT</name>
<evidence type="ECO:0000259" key="2">
    <source>
        <dbReference type="Pfam" id="PF16220"/>
    </source>
</evidence>
<gene>
    <name evidence="3" type="ORF">AOE01nite_10450</name>
</gene>
<feature type="compositionally biased region" description="Low complexity" evidence="1">
    <location>
        <begin position="93"/>
        <end position="116"/>
    </location>
</feature>
<dbReference type="Pfam" id="PF16220">
    <property type="entry name" value="DUF4880"/>
    <property type="match status" value="1"/>
</dbReference>
<sequence>MEQPVARVTDRQAEPQNSLAAEASQWAILLTDDPDDKTLREEFSAWHARSPAHAEAWTATLRIWSLTGTIGPELLSLPASHDNAVSSPTSRQPSGGEPPSSSPPCSAAPPGCSSPR</sequence>
<reference evidence="3 4" key="1">
    <citation type="submission" date="2019-07" db="EMBL/GenBank/DDBJ databases">
        <title>Whole genome shotgun sequence of Acetobacter oeni NBRC 105207.</title>
        <authorList>
            <person name="Hosoyama A."/>
            <person name="Uohara A."/>
            <person name="Ohji S."/>
            <person name="Ichikawa N."/>
        </authorList>
    </citation>
    <scope>NUCLEOTIDE SEQUENCE [LARGE SCALE GENOMIC DNA]</scope>
    <source>
        <strain evidence="3 4">NBRC 105207</strain>
    </source>
</reference>
<feature type="region of interest" description="Disordered" evidence="1">
    <location>
        <begin position="1"/>
        <end position="20"/>
    </location>
</feature>